<keyword evidence="1" id="KW-0472">Membrane</keyword>
<gene>
    <name evidence="2" type="ORF">HZS55_19780</name>
</gene>
<feature type="transmembrane region" description="Helical" evidence="1">
    <location>
        <begin position="39"/>
        <end position="61"/>
    </location>
</feature>
<dbReference type="Proteomes" id="UP000509667">
    <property type="component" value="Chromosome"/>
</dbReference>
<name>A0A7D5PCL4_9EURY</name>
<feature type="transmembrane region" description="Helical" evidence="1">
    <location>
        <begin position="67"/>
        <end position="91"/>
    </location>
</feature>
<proteinExistence type="predicted"/>
<evidence type="ECO:0000256" key="1">
    <source>
        <dbReference type="SAM" id="Phobius"/>
    </source>
</evidence>
<dbReference type="AlphaFoldDB" id="A0A7D5PCL4"/>
<evidence type="ECO:0008006" key="4">
    <source>
        <dbReference type="Google" id="ProtNLM"/>
    </source>
</evidence>
<protein>
    <recommendedName>
        <fullName evidence="4">DUF2157 domain-containing protein</fullName>
    </recommendedName>
</protein>
<keyword evidence="1" id="KW-0812">Transmembrane</keyword>
<reference evidence="2 3" key="1">
    <citation type="submission" date="2020-07" db="EMBL/GenBank/DDBJ databases">
        <title>Halosimplex pelagicum sp. nov. and Halosimplex rubrum sp. nov., isolated from salted brown alga Laminaria, and emended description of the genus Halosimplex.</title>
        <authorList>
            <person name="Cui H."/>
        </authorList>
    </citation>
    <scope>NUCLEOTIDE SEQUENCE [LARGE SCALE GENOMIC DNA]</scope>
    <source>
        <strain evidence="2 3">R27</strain>
    </source>
</reference>
<organism evidence="2 3">
    <name type="scientific">Halosimplex rubrum</name>
    <dbReference type="NCBI Taxonomy" id="869889"/>
    <lineage>
        <taxon>Archaea</taxon>
        <taxon>Methanobacteriati</taxon>
        <taxon>Methanobacteriota</taxon>
        <taxon>Stenosarchaea group</taxon>
        <taxon>Halobacteria</taxon>
        <taxon>Halobacteriales</taxon>
        <taxon>Haloarculaceae</taxon>
        <taxon>Halosimplex</taxon>
    </lineage>
</organism>
<feature type="transmembrane region" description="Helical" evidence="1">
    <location>
        <begin position="103"/>
        <end position="122"/>
    </location>
</feature>
<evidence type="ECO:0000313" key="2">
    <source>
        <dbReference type="EMBL" id="QLH79399.1"/>
    </source>
</evidence>
<evidence type="ECO:0000313" key="3">
    <source>
        <dbReference type="Proteomes" id="UP000509667"/>
    </source>
</evidence>
<keyword evidence="1" id="KW-1133">Transmembrane helix</keyword>
<feature type="transmembrane region" description="Helical" evidence="1">
    <location>
        <begin position="192"/>
        <end position="212"/>
    </location>
</feature>
<dbReference type="EMBL" id="CP058910">
    <property type="protein sequence ID" value="QLH79399.1"/>
    <property type="molecule type" value="Genomic_DNA"/>
</dbReference>
<accession>A0A7D5PCL4</accession>
<feature type="transmembrane region" description="Helical" evidence="1">
    <location>
        <begin position="134"/>
        <end position="155"/>
    </location>
</feature>
<feature type="transmembrane region" description="Helical" evidence="1">
    <location>
        <begin position="167"/>
        <end position="186"/>
    </location>
</feature>
<sequence length="215" mass="22719">MVAVSDASESVDPEELQRQLSDIKGAMGLAERYPGRARLWLVAGLIIGVAALLVQATFFLYETLGAAAYVAIWGAFSVVAVATLWLVSARLPSSEAPEGAPSWRVIYGSLGAFVVAATGVTGDAAGQIPGLDRALLYFGLVIATVGLGLLVTGAVLVTYRVRRRDRLVFYAGGAWVLLFASALPNVEILRYVGVGVFGILFSVYAIAAYVYLTRA</sequence>
<dbReference type="OrthoDB" id="186330at2157"/>
<keyword evidence="3" id="KW-1185">Reference proteome</keyword>
<dbReference type="KEGG" id="hrr:HZS55_19780"/>